<proteinExistence type="inferred from homology"/>
<comment type="caution">
    <text evidence="5">The sequence shown here is derived from an EMBL/GenBank/DDBJ whole genome shotgun (WGS) entry which is preliminary data.</text>
</comment>
<dbReference type="InterPro" id="IPR050237">
    <property type="entry name" value="ATP-dep_AMP-bd_enzyme"/>
</dbReference>
<feature type="domain" description="AMP-binding enzyme C-terminal" evidence="4">
    <location>
        <begin position="414"/>
        <end position="489"/>
    </location>
</feature>
<dbReference type="PANTHER" id="PTHR43767:SF1">
    <property type="entry name" value="NONRIBOSOMAL PEPTIDE SYNTHASE PES1 (EUROFUNG)-RELATED"/>
    <property type="match status" value="1"/>
</dbReference>
<evidence type="ECO:0000259" key="3">
    <source>
        <dbReference type="Pfam" id="PF00501"/>
    </source>
</evidence>
<dbReference type="InterPro" id="IPR020845">
    <property type="entry name" value="AMP-binding_CS"/>
</dbReference>
<dbReference type="EMBL" id="JACJHR010000019">
    <property type="protein sequence ID" value="MBB2500520.1"/>
    <property type="molecule type" value="Genomic_DNA"/>
</dbReference>
<dbReference type="PANTHER" id="PTHR43767">
    <property type="entry name" value="LONG-CHAIN-FATTY-ACID--COA LIGASE"/>
    <property type="match status" value="1"/>
</dbReference>
<dbReference type="CDD" id="cd17631">
    <property type="entry name" value="FACL_FadD13-like"/>
    <property type="match status" value="1"/>
</dbReference>
<protein>
    <submittedName>
        <fullName evidence="5">Long-chain fatty acid--CoA ligase</fullName>
    </submittedName>
</protein>
<evidence type="ECO:0000313" key="6">
    <source>
        <dbReference type="Proteomes" id="UP000550260"/>
    </source>
</evidence>
<organism evidence="5 6">
    <name type="scientific">Amycolatopsis echigonensis</name>
    <dbReference type="NCBI Taxonomy" id="2576905"/>
    <lineage>
        <taxon>Bacteria</taxon>
        <taxon>Bacillati</taxon>
        <taxon>Actinomycetota</taxon>
        <taxon>Actinomycetes</taxon>
        <taxon>Pseudonocardiales</taxon>
        <taxon>Pseudonocardiaceae</taxon>
        <taxon>Amycolatopsis</taxon>
    </lineage>
</organism>
<dbReference type="SUPFAM" id="SSF56801">
    <property type="entry name" value="Acetyl-CoA synthetase-like"/>
    <property type="match status" value="1"/>
</dbReference>
<comment type="similarity">
    <text evidence="1">Belongs to the ATP-dependent AMP-binding enzyme family.</text>
</comment>
<evidence type="ECO:0000313" key="5">
    <source>
        <dbReference type="EMBL" id="MBB2500520.1"/>
    </source>
</evidence>
<dbReference type="Gene3D" id="3.30.300.30">
    <property type="match status" value="1"/>
</dbReference>
<dbReference type="PROSITE" id="PS00455">
    <property type="entry name" value="AMP_BINDING"/>
    <property type="match status" value="1"/>
</dbReference>
<gene>
    <name evidence="5" type="ORF">H5411_15475</name>
</gene>
<dbReference type="Gene3D" id="3.40.50.12780">
    <property type="entry name" value="N-terminal domain of ligase-like"/>
    <property type="match status" value="1"/>
</dbReference>
<dbReference type="InterPro" id="IPR045851">
    <property type="entry name" value="AMP-bd_C_sf"/>
</dbReference>
<name>A0A8E2B426_9PSEU</name>
<dbReference type="FunFam" id="3.30.300.30:FF:000008">
    <property type="entry name" value="2,3-dihydroxybenzoate-AMP ligase"/>
    <property type="match status" value="1"/>
</dbReference>
<evidence type="ECO:0000256" key="2">
    <source>
        <dbReference type="ARBA" id="ARBA00022598"/>
    </source>
</evidence>
<keyword evidence="2 5" id="KW-0436">Ligase</keyword>
<dbReference type="InterPro" id="IPR025110">
    <property type="entry name" value="AMP-bd_C"/>
</dbReference>
<dbReference type="Pfam" id="PF13193">
    <property type="entry name" value="AMP-binding_C"/>
    <property type="match status" value="1"/>
</dbReference>
<dbReference type="AlphaFoldDB" id="A0A8E2B426"/>
<sequence length="508" mass="54547">MGTHLAAYVARHARTDPGRVAVTFGDTDRTYAELDARAARLAGALTERGVTVGDRVAVLLANRAEYVEAIVALSRLGAIAVLLNFRLTAPEIRHQLSDSGASALLTDAGLDALAGTAAESTSVRFRLVAGPAYEQALAEAKPLPERRIDPAAPMLILYTSGTTGRPKGAVLTHEGFHLWATLRIAHMGYGRDCRTTLCAVPIFHVAGSASVFHTLLVGGRLVVHPSGAFDAGEIIDVLDRQRVNLSFFVPAQWQAIVRHPSIAGRDFPHLKWANWGAAPASAALVREIRAAFPAVALTSAFGMTETYATAMVLQPEHVEDKPASIGRPLLGVEVRVVDAQMRDVPPGEVGEIVYRGPTVTTGYWNAPEQTAEAFRGGWFHSGDLVRVDEDGFYYVVDRIKDMIISGGENVYCAEVENVLAAHPKVGSVAVVGAPDERWGEVPVAVVVPRDGEPPTAEELRSHGCARLASYKVPRRLVVVDALPMNSGGKVRKEVLRDFVRDTTAGSQR</sequence>
<accession>A0A8E2B426</accession>
<dbReference type="Proteomes" id="UP000550260">
    <property type="component" value="Unassembled WGS sequence"/>
</dbReference>
<reference evidence="5 6" key="1">
    <citation type="submission" date="2020-08" db="EMBL/GenBank/DDBJ databases">
        <title>Amycolatopsis echigonensis JCM 21831.</title>
        <authorList>
            <person name="Tedsree N."/>
            <person name="Kuncharoen N."/>
            <person name="Likhitwitayawuid K."/>
            <person name="Tanasupawat S."/>
        </authorList>
    </citation>
    <scope>NUCLEOTIDE SEQUENCE [LARGE SCALE GENOMIC DNA]</scope>
    <source>
        <strain evidence="5 6">JCM 21831</strain>
    </source>
</reference>
<dbReference type="GO" id="GO:0016878">
    <property type="term" value="F:acid-thiol ligase activity"/>
    <property type="evidence" value="ECO:0007669"/>
    <property type="project" value="UniProtKB-ARBA"/>
</dbReference>
<evidence type="ECO:0000259" key="4">
    <source>
        <dbReference type="Pfam" id="PF13193"/>
    </source>
</evidence>
<dbReference type="InterPro" id="IPR000873">
    <property type="entry name" value="AMP-dep_synth/lig_dom"/>
</dbReference>
<evidence type="ECO:0000256" key="1">
    <source>
        <dbReference type="ARBA" id="ARBA00006432"/>
    </source>
</evidence>
<feature type="domain" description="AMP-dependent synthetase/ligase" evidence="3">
    <location>
        <begin position="10"/>
        <end position="364"/>
    </location>
</feature>
<dbReference type="Pfam" id="PF00501">
    <property type="entry name" value="AMP-binding"/>
    <property type="match status" value="1"/>
</dbReference>
<dbReference type="InterPro" id="IPR042099">
    <property type="entry name" value="ANL_N_sf"/>
</dbReference>